<dbReference type="EMBL" id="AP014963">
    <property type="protein sequence ID" value="BAT00726.1"/>
    <property type="molecule type" value="Genomic_DNA"/>
</dbReference>
<reference evidence="2 3" key="2">
    <citation type="journal article" date="2013" name="Plant Cell Physiol.">
        <title>Rice Annotation Project Database (RAP-DB): an integrative and interactive database for rice genomics.</title>
        <authorList>
            <person name="Sakai H."/>
            <person name="Lee S.S."/>
            <person name="Tanaka T."/>
            <person name="Numa H."/>
            <person name="Kim J."/>
            <person name="Kawahara Y."/>
            <person name="Wakimoto H."/>
            <person name="Yang C.C."/>
            <person name="Iwamoto M."/>
            <person name="Abe T."/>
            <person name="Yamada Y."/>
            <person name="Muto A."/>
            <person name="Inokuchi H."/>
            <person name="Ikemura T."/>
            <person name="Matsumoto T."/>
            <person name="Sasaki T."/>
            <person name="Itoh T."/>
        </authorList>
    </citation>
    <scope>NUCLEOTIDE SEQUENCE [LARGE SCALE GENOMIC DNA]</scope>
    <source>
        <strain evidence="3">cv. Nipponbare</strain>
    </source>
</reference>
<gene>
    <name evidence="2" type="ordered locus">Os07g0233000</name>
    <name evidence="2" type="ORF">OSNPB_070233000</name>
</gene>
<accession>A0A0P0X3Y8</accession>
<dbReference type="Gramene" id="Os07t0233000-00">
    <property type="protein sequence ID" value="Os07t0233000-00"/>
    <property type="gene ID" value="Os07g0233000"/>
</dbReference>
<organism evidence="2 3">
    <name type="scientific">Oryza sativa subsp. japonica</name>
    <name type="common">Rice</name>
    <dbReference type="NCBI Taxonomy" id="39947"/>
    <lineage>
        <taxon>Eukaryota</taxon>
        <taxon>Viridiplantae</taxon>
        <taxon>Streptophyta</taxon>
        <taxon>Embryophyta</taxon>
        <taxon>Tracheophyta</taxon>
        <taxon>Spermatophyta</taxon>
        <taxon>Magnoliopsida</taxon>
        <taxon>Liliopsida</taxon>
        <taxon>Poales</taxon>
        <taxon>Poaceae</taxon>
        <taxon>BOP clade</taxon>
        <taxon>Oryzoideae</taxon>
        <taxon>Oryzeae</taxon>
        <taxon>Oryzinae</taxon>
        <taxon>Oryza</taxon>
        <taxon>Oryza sativa</taxon>
    </lineage>
</organism>
<name>A0A0P0X3Y8_ORYSJ</name>
<evidence type="ECO:0000256" key="1">
    <source>
        <dbReference type="SAM" id="MobiDB-lite"/>
    </source>
</evidence>
<proteinExistence type="predicted"/>
<dbReference type="Proteomes" id="UP000059680">
    <property type="component" value="Chromosome 7"/>
</dbReference>
<feature type="compositionally biased region" description="Low complexity" evidence="1">
    <location>
        <begin position="83"/>
        <end position="94"/>
    </location>
</feature>
<dbReference type="eggNOG" id="ENOG502R4ZW">
    <property type="taxonomic scope" value="Eukaryota"/>
</dbReference>
<evidence type="ECO:0000313" key="3">
    <source>
        <dbReference type="Proteomes" id="UP000059680"/>
    </source>
</evidence>
<evidence type="ECO:0000313" key="2">
    <source>
        <dbReference type="EMBL" id="BAT00726.1"/>
    </source>
</evidence>
<dbReference type="AlphaFoldDB" id="A0A0P0X3Y8"/>
<dbReference type="InParanoid" id="A0A0P0X3Y8"/>
<feature type="region of interest" description="Disordered" evidence="1">
    <location>
        <begin position="65"/>
        <end position="94"/>
    </location>
</feature>
<protein>
    <submittedName>
        <fullName evidence="2">Os07g0233000 protein</fullName>
    </submittedName>
</protein>
<dbReference type="PaxDb" id="39947-A0A0P0X3Y8"/>
<reference evidence="3" key="1">
    <citation type="journal article" date="2005" name="Nature">
        <title>The map-based sequence of the rice genome.</title>
        <authorList>
            <consortium name="International rice genome sequencing project (IRGSP)"/>
            <person name="Matsumoto T."/>
            <person name="Wu J."/>
            <person name="Kanamori H."/>
            <person name="Katayose Y."/>
            <person name="Fujisawa M."/>
            <person name="Namiki N."/>
            <person name="Mizuno H."/>
            <person name="Yamamoto K."/>
            <person name="Antonio B.A."/>
            <person name="Baba T."/>
            <person name="Sakata K."/>
            <person name="Nagamura Y."/>
            <person name="Aoki H."/>
            <person name="Arikawa K."/>
            <person name="Arita K."/>
            <person name="Bito T."/>
            <person name="Chiden Y."/>
            <person name="Fujitsuka N."/>
            <person name="Fukunaka R."/>
            <person name="Hamada M."/>
            <person name="Harada C."/>
            <person name="Hayashi A."/>
            <person name="Hijishita S."/>
            <person name="Honda M."/>
            <person name="Hosokawa S."/>
            <person name="Ichikawa Y."/>
            <person name="Idonuma A."/>
            <person name="Iijima M."/>
            <person name="Ikeda M."/>
            <person name="Ikeno M."/>
            <person name="Ito K."/>
            <person name="Ito S."/>
            <person name="Ito T."/>
            <person name="Ito Y."/>
            <person name="Ito Y."/>
            <person name="Iwabuchi A."/>
            <person name="Kamiya K."/>
            <person name="Karasawa W."/>
            <person name="Kurita K."/>
            <person name="Katagiri S."/>
            <person name="Kikuta A."/>
            <person name="Kobayashi H."/>
            <person name="Kobayashi N."/>
            <person name="Machita K."/>
            <person name="Maehara T."/>
            <person name="Masukawa M."/>
            <person name="Mizubayashi T."/>
            <person name="Mukai Y."/>
            <person name="Nagasaki H."/>
            <person name="Nagata Y."/>
            <person name="Naito S."/>
            <person name="Nakashima M."/>
            <person name="Nakama Y."/>
            <person name="Nakamichi Y."/>
            <person name="Nakamura M."/>
            <person name="Meguro A."/>
            <person name="Negishi M."/>
            <person name="Ohta I."/>
            <person name="Ohta T."/>
            <person name="Okamoto M."/>
            <person name="Ono N."/>
            <person name="Saji S."/>
            <person name="Sakaguchi M."/>
            <person name="Sakai K."/>
            <person name="Shibata M."/>
            <person name="Shimokawa T."/>
            <person name="Song J."/>
            <person name="Takazaki Y."/>
            <person name="Terasawa K."/>
            <person name="Tsugane M."/>
            <person name="Tsuji K."/>
            <person name="Ueda S."/>
            <person name="Waki K."/>
            <person name="Yamagata H."/>
            <person name="Yamamoto M."/>
            <person name="Yamamoto S."/>
            <person name="Yamane H."/>
            <person name="Yoshiki S."/>
            <person name="Yoshihara R."/>
            <person name="Yukawa K."/>
            <person name="Zhong H."/>
            <person name="Yano M."/>
            <person name="Yuan Q."/>
            <person name="Ouyang S."/>
            <person name="Liu J."/>
            <person name="Jones K.M."/>
            <person name="Gansberger K."/>
            <person name="Moffat K."/>
            <person name="Hill J."/>
            <person name="Bera J."/>
            <person name="Fadrosh D."/>
            <person name="Jin S."/>
            <person name="Johri S."/>
            <person name="Kim M."/>
            <person name="Overton L."/>
            <person name="Reardon M."/>
            <person name="Tsitrin T."/>
            <person name="Vuong H."/>
            <person name="Weaver B."/>
            <person name="Ciecko A."/>
            <person name="Tallon L."/>
            <person name="Jackson J."/>
            <person name="Pai G."/>
            <person name="Aken S.V."/>
            <person name="Utterback T."/>
            <person name="Reidmuller S."/>
            <person name="Feldblyum T."/>
            <person name="Hsiao J."/>
            <person name="Zismann V."/>
            <person name="Iobst S."/>
            <person name="de Vazeille A.R."/>
            <person name="Buell C.R."/>
            <person name="Ying K."/>
            <person name="Li Y."/>
            <person name="Lu T."/>
            <person name="Huang Y."/>
            <person name="Zhao Q."/>
            <person name="Feng Q."/>
            <person name="Zhang L."/>
            <person name="Zhu J."/>
            <person name="Weng Q."/>
            <person name="Mu J."/>
            <person name="Lu Y."/>
            <person name="Fan D."/>
            <person name="Liu Y."/>
            <person name="Guan J."/>
            <person name="Zhang Y."/>
            <person name="Yu S."/>
            <person name="Liu X."/>
            <person name="Zhang Y."/>
            <person name="Hong G."/>
            <person name="Han B."/>
            <person name="Choisne N."/>
            <person name="Demange N."/>
            <person name="Orjeda G."/>
            <person name="Samain S."/>
            <person name="Cattolico L."/>
            <person name="Pelletier E."/>
            <person name="Couloux A."/>
            <person name="Segurens B."/>
            <person name="Wincker P."/>
            <person name="D'Hont A."/>
            <person name="Scarpelli C."/>
            <person name="Weissenbach J."/>
            <person name="Salanoubat M."/>
            <person name="Quetier F."/>
            <person name="Yu Y."/>
            <person name="Kim H.R."/>
            <person name="Rambo T."/>
            <person name="Currie J."/>
            <person name="Collura K."/>
            <person name="Luo M."/>
            <person name="Yang T."/>
            <person name="Ammiraju J.S.S."/>
            <person name="Engler F."/>
            <person name="Soderlund C."/>
            <person name="Wing R.A."/>
            <person name="Palmer L.E."/>
            <person name="de la Bastide M."/>
            <person name="Spiegel L."/>
            <person name="Nascimento L."/>
            <person name="Zutavern T."/>
            <person name="O'Shaughnessy A."/>
            <person name="Dike S."/>
            <person name="Dedhia N."/>
            <person name="Preston R."/>
            <person name="Balija V."/>
            <person name="McCombie W.R."/>
            <person name="Chow T."/>
            <person name="Chen H."/>
            <person name="Chung M."/>
            <person name="Chen C."/>
            <person name="Shaw J."/>
            <person name="Wu H."/>
            <person name="Hsiao K."/>
            <person name="Chao Y."/>
            <person name="Chu M."/>
            <person name="Cheng C."/>
            <person name="Hour A."/>
            <person name="Lee P."/>
            <person name="Lin S."/>
            <person name="Lin Y."/>
            <person name="Liou J."/>
            <person name="Liu S."/>
            <person name="Hsing Y."/>
            <person name="Raghuvanshi S."/>
            <person name="Mohanty A."/>
            <person name="Bharti A.K."/>
            <person name="Gaur A."/>
            <person name="Gupta V."/>
            <person name="Kumar D."/>
            <person name="Ravi V."/>
            <person name="Vij S."/>
            <person name="Kapur A."/>
            <person name="Khurana P."/>
            <person name="Khurana P."/>
            <person name="Khurana J.P."/>
            <person name="Tyagi A.K."/>
            <person name="Gaikwad K."/>
            <person name="Singh A."/>
            <person name="Dalal V."/>
            <person name="Srivastava S."/>
            <person name="Dixit A."/>
            <person name="Pal A.K."/>
            <person name="Ghazi I.A."/>
            <person name="Yadav M."/>
            <person name="Pandit A."/>
            <person name="Bhargava A."/>
            <person name="Sureshbabu K."/>
            <person name="Batra K."/>
            <person name="Sharma T.R."/>
            <person name="Mohapatra T."/>
            <person name="Singh N.K."/>
            <person name="Messing J."/>
            <person name="Nelson A.B."/>
            <person name="Fuks G."/>
            <person name="Kavchok S."/>
            <person name="Keizer G."/>
            <person name="Linton E."/>
            <person name="Llaca V."/>
            <person name="Song R."/>
            <person name="Tanyolac B."/>
            <person name="Young S."/>
            <person name="Ho-Il K."/>
            <person name="Hahn J.H."/>
            <person name="Sangsakoo G."/>
            <person name="Vanavichit A."/>
            <person name="de Mattos Luiz.A.T."/>
            <person name="Zimmer P.D."/>
            <person name="Malone G."/>
            <person name="Dellagostin O."/>
            <person name="de Oliveira A.C."/>
            <person name="Bevan M."/>
            <person name="Bancroft I."/>
            <person name="Minx P."/>
            <person name="Cordum H."/>
            <person name="Wilson R."/>
            <person name="Cheng Z."/>
            <person name="Jin W."/>
            <person name="Jiang J."/>
            <person name="Leong S.A."/>
            <person name="Iwama H."/>
            <person name="Gojobori T."/>
            <person name="Itoh T."/>
            <person name="Niimura Y."/>
            <person name="Fujii Y."/>
            <person name="Habara T."/>
            <person name="Sakai H."/>
            <person name="Sato Y."/>
            <person name="Wilson G."/>
            <person name="Kumar K."/>
            <person name="McCouch S."/>
            <person name="Juretic N."/>
            <person name="Hoen D."/>
            <person name="Wright S."/>
            <person name="Bruskiewich R."/>
            <person name="Bureau T."/>
            <person name="Miyao A."/>
            <person name="Hirochika H."/>
            <person name="Nishikawa T."/>
            <person name="Kadowaki K."/>
            <person name="Sugiura M."/>
            <person name="Burr B."/>
            <person name="Sasaki T."/>
        </authorList>
    </citation>
    <scope>NUCLEOTIDE SEQUENCE [LARGE SCALE GENOMIC DNA]</scope>
    <source>
        <strain evidence="3">cv. Nipponbare</strain>
    </source>
</reference>
<keyword evidence="3" id="KW-1185">Reference proteome</keyword>
<sequence length="94" mass="9598">MLNSPLVIVPVLSNATALISPSDSRTSPPLMKIPILAARSIAQKDATGVDSTNAQGHALTSITRASFHHCSRPSAPSRAGIRATPAATTTTPGV</sequence>
<reference evidence="2 3" key="3">
    <citation type="journal article" date="2013" name="Rice">
        <title>Improvement of the Oryza sativa Nipponbare reference genome using next generation sequence and optical map data.</title>
        <authorList>
            <person name="Kawahara Y."/>
            <person name="de la Bastide M."/>
            <person name="Hamilton J.P."/>
            <person name="Kanamori H."/>
            <person name="McCombie W.R."/>
            <person name="Ouyang S."/>
            <person name="Schwartz D.C."/>
            <person name="Tanaka T."/>
            <person name="Wu J."/>
            <person name="Zhou S."/>
            <person name="Childs K.L."/>
            <person name="Davidson R.M."/>
            <person name="Lin H."/>
            <person name="Quesada-Ocampo L."/>
            <person name="Vaillancourt B."/>
            <person name="Sakai H."/>
            <person name="Lee S.S."/>
            <person name="Kim J."/>
            <person name="Numa H."/>
            <person name="Itoh T."/>
            <person name="Buell C.R."/>
            <person name="Matsumoto T."/>
        </authorList>
    </citation>
    <scope>NUCLEOTIDE SEQUENCE [LARGE SCALE GENOMIC DNA]</scope>
    <source>
        <strain evidence="3">cv. Nipponbare</strain>
    </source>
</reference>